<keyword evidence="2" id="KW-1185">Reference proteome</keyword>
<protein>
    <submittedName>
        <fullName evidence="1">Uncharacterized protein</fullName>
    </submittedName>
</protein>
<accession>A0ACB0Z678</accession>
<comment type="caution">
    <text evidence="1">The sequence shown here is derived from an EMBL/GenBank/DDBJ whole genome shotgun (WGS) entry which is preliminary data.</text>
</comment>
<sequence>MSARDNFKKRKTQCLTPARDPCLVIFEGSVIIPKLGTLQGFLDLNDRLEISPVILFSILKAVGLRQKIFQEKEKNDSREKSKKGKNEQYNDQASKKLYIFIYLIVKARRRSVGGKK</sequence>
<dbReference type="EMBL" id="CAVMJV010000024">
    <property type="protein sequence ID" value="CAK5073966.1"/>
    <property type="molecule type" value="Genomic_DNA"/>
</dbReference>
<gene>
    <name evidence="1" type="ORF">MENTE1834_LOCUS20661</name>
</gene>
<dbReference type="Proteomes" id="UP001497535">
    <property type="component" value="Unassembled WGS sequence"/>
</dbReference>
<evidence type="ECO:0000313" key="1">
    <source>
        <dbReference type="EMBL" id="CAK5073966.1"/>
    </source>
</evidence>
<evidence type="ECO:0000313" key="2">
    <source>
        <dbReference type="Proteomes" id="UP001497535"/>
    </source>
</evidence>
<name>A0ACB0Z678_MELEN</name>
<organism evidence="1 2">
    <name type="scientific">Meloidogyne enterolobii</name>
    <name type="common">Root-knot nematode worm</name>
    <name type="synonym">Meloidogyne mayaguensis</name>
    <dbReference type="NCBI Taxonomy" id="390850"/>
    <lineage>
        <taxon>Eukaryota</taxon>
        <taxon>Metazoa</taxon>
        <taxon>Ecdysozoa</taxon>
        <taxon>Nematoda</taxon>
        <taxon>Chromadorea</taxon>
        <taxon>Rhabditida</taxon>
        <taxon>Tylenchina</taxon>
        <taxon>Tylenchomorpha</taxon>
        <taxon>Tylenchoidea</taxon>
        <taxon>Meloidogynidae</taxon>
        <taxon>Meloidogyninae</taxon>
        <taxon>Meloidogyne</taxon>
    </lineage>
</organism>
<proteinExistence type="predicted"/>
<reference evidence="1" key="1">
    <citation type="submission" date="2023-11" db="EMBL/GenBank/DDBJ databases">
        <authorList>
            <person name="Poullet M."/>
        </authorList>
    </citation>
    <scope>NUCLEOTIDE SEQUENCE</scope>
    <source>
        <strain evidence="1">E1834</strain>
    </source>
</reference>